<gene>
    <name evidence="2" type="ORF">A3H06_01595</name>
</gene>
<dbReference type="Proteomes" id="UP000176976">
    <property type="component" value="Unassembled WGS sequence"/>
</dbReference>
<dbReference type="AlphaFoldDB" id="A0A1G1ZAZ3"/>
<accession>A0A1G1ZAZ3</accession>
<organism evidence="2 3">
    <name type="scientific">Candidatus Colwellbacteria bacterium RIFCSPLOWO2_12_FULL_44_13</name>
    <dbReference type="NCBI Taxonomy" id="1797694"/>
    <lineage>
        <taxon>Bacteria</taxon>
        <taxon>Candidatus Colwelliibacteriota</taxon>
    </lineage>
</organism>
<evidence type="ECO:0000259" key="1">
    <source>
        <dbReference type="Pfam" id="PF01521"/>
    </source>
</evidence>
<dbReference type="PANTHER" id="PTHR10072">
    <property type="entry name" value="IRON-SULFUR CLUSTER ASSEMBLY PROTEIN"/>
    <property type="match status" value="1"/>
</dbReference>
<dbReference type="InterPro" id="IPR035903">
    <property type="entry name" value="HesB-like_dom_sf"/>
</dbReference>
<dbReference type="InterPro" id="IPR000361">
    <property type="entry name" value="ATAP_core_dom"/>
</dbReference>
<dbReference type="GO" id="GO:0005737">
    <property type="term" value="C:cytoplasm"/>
    <property type="evidence" value="ECO:0007669"/>
    <property type="project" value="TreeGrafter"/>
</dbReference>
<dbReference type="SUPFAM" id="SSF89360">
    <property type="entry name" value="HesB-like domain"/>
    <property type="match status" value="1"/>
</dbReference>
<dbReference type="GO" id="GO:0016226">
    <property type="term" value="P:iron-sulfur cluster assembly"/>
    <property type="evidence" value="ECO:0007669"/>
    <property type="project" value="TreeGrafter"/>
</dbReference>
<protein>
    <recommendedName>
        <fullName evidence="1">Core domain-containing protein</fullName>
    </recommendedName>
</protein>
<feature type="domain" description="Core" evidence="1">
    <location>
        <begin position="5"/>
        <end position="77"/>
    </location>
</feature>
<dbReference type="Pfam" id="PF01521">
    <property type="entry name" value="Fe-S_biosyn"/>
    <property type="match status" value="1"/>
</dbReference>
<proteinExistence type="predicted"/>
<name>A0A1G1ZAZ3_9BACT</name>
<evidence type="ECO:0000313" key="2">
    <source>
        <dbReference type="EMBL" id="OGY61805.1"/>
    </source>
</evidence>
<dbReference type="EMBL" id="MHJC01000009">
    <property type="protein sequence ID" value="OGY61805.1"/>
    <property type="molecule type" value="Genomic_DNA"/>
</dbReference>
<evidence type="ECO:0000313" key="3">
    <source>
        <dbReference type="Proteomes" id="UP000176976"/>
    </source>
</evidence>
<dbReference type="InterPro" id="IPR050322">
    <property type="entry name" value="Fe-S_cluster_asmbl/transfer"/>
</dbReference>
<dbReference type="PANTHER" id="PTHR10072:SF41">
    <property type="entry name" value="IRON-SULFUR CLUSTER ASSEMBLY 1 HOMOLOG, MITOCHONDRIAL"/>
    <property type="match status" value="1"/>
</dbReference>
<dbReference type="Gene3D" id="2.60.300.12">
    <property type="entry name" value="HesB-like domain"/>
    <property type="match status" value="1"/>
</dbReference>
<reference evidence="2 3" key="1">
    <citation type="journal article" date="2016" name="Nat. Commun.">
        <title>Thousands of microbial genomes shed light on interconnected biogeochemical processes in an aquifer system.</title>
        <authorList>
            <person name="Anantharaman K."/>
            <person name="Brown C.T."/>
            <person name="Hug L.A."/>
            <person name="Sharon I."/>
            <person name="Castelle C.J."/>
            <person name="Probst A.J."/>
            <person name="Thomas B.C."/>
            <person name="Singh A."/>
            <person name="Wilkins M.J."/>
            <person name="Karaoz U."/>
            <person name="Brodie E.L."/>
            <person name="Williams K.H."/>
            <person name="Hubbard S.S."/>
            <person name="Banfield J.F."/>
        </authorList>
    </citation>
    <scope>NUCLEOTIDE SEQUENCE [LARGE SCALE GENOMIC DNA]</scope>
</reference>
<dbReference type="GO" id="GO:0051537">
    <property type="term" value="F:2 iron, 2 sulfur cluster binding"/>
    <property type="evidence" value="ECO:0007669"/>
    <property type="project" value="TreeGrafter"/>
</dbReference>
<comment type="caution">
    <text evidence="2">The sequence shown here is derived from an EMBL/GenBank/DDBJ whole genome shotgun (WGS) entry which is preliminary data.</text>
</comment>
<sequence>MIKSKNKKGIRLRLVSDGCATYVYDMDFGTRRIEGEIELKANGVTFYIDPKSADFIRGTKIDYDTKEEGFVFDNPNVKK</sequence>